<keyword evidence="2" id="KW-1185">Reference proteome</keyword>
<dbReference type="AlphaFoldDB" id="A0A1T2KUB6"/>
<evidence type="ECO:0008006" key="3">
    <source>
        <dbReference type="Google" id="ProtNLM"/>
    </source>
</evidence>
<reference evidence="1 2" key="1">
    <citation type="submission" date="2016-11" db="EMBL/GenBank/DDBJ databases">
        <title>Mixed transmission modes and dynamic genome evolution in an obligate animal-bacterial symbiosis.</title>
        <authorList>
            <person name="Russell S.L."/>
            <person name="Corbett-Detig R.B."/>
            <person name="Cavanaugh C.M."/>
        </authorList>
    </citation>
    <scope>NUCLEOTIDE SEQUENCE [LARGE SCALE GENOMIC DNA]</scope>
    <source>
        <strain evidence="1">Se-Cadez</strain>
    </source>
</reference>
<organism evidence="1 2">
    <name type="scientific">Solemya velesiana gill symbiont</name>
    <dbReference type="NCBI Taxonomy" id="1918948"/>
    <lineage>
        <taxon>Bacteria</taxon>
        <taxon>Pseudomonadati</taxon>
        <taxon>Pseudomonadota</taxon>
        <taxon>Gammaproteobacteria</taxon>
        <taxon>sulfur-oxidizing symbionts</taxon>
    </lineage>
</organism>
<dbReference type="Proteomes" id="UP000190896">
    <property type="component" value="Unassembled WGS sequence"/>
</dbReference>
<accession>A0A1T2KUB6</accession>
<gene>
    <name evidence="1" type="ORF">BOW51_07015</name>
</gene>
<dbReference type="OrthoDB" id="5616525at2"/>
<evidence type="ECO:0000313" key="2">
    <source>
        <dbReference type="Proteomes" id="UP000190896"/>
    </source>
</evidence>
<name>A0A1T2KUB6_9GAMM</name>
<evidence type="ECO:0000313" key="1">
    <source>
        <dbReference type="EMBL" id="OOZ36458.1"/>
    </source>
</evidence>
<proteinExistence type="predicted"/>
<protein>
    <recommendedName>
        <fullName evidence="3">Phosphatase</fullName>
    </recommendedName>
</protein>
<sequence>MTHHFIKNAESVVDGFRSMLDDDVLNAVGEENLGQLQVLIESAITTVVLESMEQVADKIEALGHQVRHDAETYDDNQDLV</sequence>
<comment type="caution">
    <text evidence="1">The sequence shown here is derived from an EMBL/GenBank/DDBJ whole genome shotgun (WGS) entry which is preliminary data.</text>
</comment>
<dbReference type="EMBL" id="MPRJ01000038">
    <property type="protein sequence ID" value="OOZ36458.1"/>
    <property type="molecule type" value="Genomic_DNA"/>
</dbReference>
<dbReference type="RefSeq" id="WP_078487111.1">
    <property type="nucleotide sequence ID" value="NZ_MPRJ01000038.1"/>
</dbReference>